<dbReference type="PANTHER" id="PTHR43489">
    <property type="entry name" value="ISOMERASE"/>
    <property type="match status" value="1"/>
</dbReference>
<organism evidence="3 4">
    <name type="scientific">Thermoclostridium stercorarium subsp. thermolacticum DSM 2910</name>
    <dbReference type="NCBI Taxonomy" id="1121336"/>
    <lineage>
        <taxon>Bacteria</taxon>
        <taxon>Bacillati</taxon>
        <taxon>Bacillota</taxon>
        <taxon>Clostridia</taxon>
        <taxon>Eubacteriales</taxon>
        <taxon>Oscillospiraceae</taxon>
        <taxon>Thermoclostridium</taxon>
    </lineage>
</organism>
<dbReference type="EMBL" id="CP014672">
    <property type="protein sequence ID" value="ANW97843.1"/>
    <property type="molecule type" value="Genomic_DNA"/>
</dbReference>
<dbReference type="OrthoDB" id="6622255at2"/>
<dbReference type="Pfam" id="PF01261">
    <property type="entry name" value="AP_endonuc_2"/>
    <property type="match status" value="1"/>
</dbReference>
<dbReference type="GO" id="GO:0016853">
    <property type="term" value="F:isomerase activity"/>
    <property type="evidence" value="ECO:0007669"/>
    <property type="project" value="UniProtKB-KW"/>
</dbReference>
<evidence type="ECO:0000256" key="1">
    <source>
        <dbReference type="ARBA" id="ARBA00023235"/>
    </source>
</evidence>
<evidence type="ECO:0000313" key="3">
    <source>
        <dbReference type="EMBL" id="ANW97843.1"/>
    </source>
</evidence>
<dbReference type="AlphaFoldDB" id="A0A1B1YAP9"/>
<evidence type="ECO:0000259" key="2">
    <source>
        <dbReference type="Pfam" id="PF01261"/>
    </source>
</evidence>
<dbReference type="RefSeq" id="WP_015358045.1">
    <property type="nucleotide sequence ID" value="NZ_CP014672.1"/>
</dbReference>
<keyword evidence="1 3" id="KW-0413">Isomerase</keyword>
<dbReference type="Proteomes" id="UP000092971">
    <property type="component" value="Chromosome"/>
</dbReference>
<dbReference type="SUPFAM" id="SSF51658">
    <property type="entry name" value="Xylose isomerase-like"/>
    <property type="match status" value="1"/>
</dbReference>
<sequence>MIESMHKFMRVGLIHFMAFPETMKGEGPIIETIRKIATDDYFDAVEVTYIKDDSVRAQVKKILETAHMSVSFGAQPMLLATGLNVNDLNEERRREAVELLKKGIDQAHELGAEGFAFLSGKYDDNKKEEAYQSLLKSTRELCSYAEKKGNLRVALEIFDYDIDKKSLIGPTPLAKRFAEDMRRECGNFGLMVDLSHIPMLRETIEEAIIPIKDYIVHAHMGNCVIKDPKLPAYGDLHPRFGFPDSENDVEQLTEYLRVLRKIGFINEENPPIVSFEVKPFGDEDPDLVIANAKRVLNIAWSRV</sequence>
<dbReference type="Gene3D" id="3.20.20.150">
    <property type="entry name" value="Divalent-metal-dependent TIM barrel enzymes"/>
    <property type="match status" value="1"/>
</dbReference>
<evidence type="ECO:0000313" key="4">
    <source>
        <dbReference type="Proteomes" id="UP000092971"/>
    </source>
</evidence>
<dbReference type="InterPro" id="IPR036237">
    <property type="entry name" value="Xyl_isomerase-like_sf"/>
</dbReference>
<dbReference type="InterPro" id="IPR013022">
    <property type="entry name" value="Xyl_isomerase-like_TIM-brl"/>
</dbReference>
<dbReference type="PANTHER" id="PTHR43489:SF7">
    <property type="entry name" value="3-DEHYDRO-D-GULOSIDE 4-EPIMERASE-RELATED"/>
    <property type="match status" value="1"/>
</dbReference>
<name>A0A1B1YAP9_THEST</name>
<reference evidence="3 4" key="1">
    <citation type="submission" date="2016-02" db="EMBL/GenBank/DDBJ databases">
        <title>Comparison of Clostridium stercorarium subspecies using comparative genomics and transcriptomics.</title>
        <authorList>
            <person name="Schellenberg J."/>
            <person name="Thallinger G."/>
            <person name="Levin D.B."/>
            <person name="Zhang X."/>
            <person name="Alvare G."/>
            <person name="Fristensky B."/>
            <person name="Sparling R."/>
        </authorList>
    </citation>
    <scope>NUCLEOTIDE SEQUENCE [LARGE SCALE GENOMIC DNA]</scope>
    <source>
        <strain evidence="3 4">DSM 2910</strain>
    </source>
</reference>
<feature type="domain" description="Xylose isomerase-like TIM barrel" evidence="2">
    <location>
        <begin position="42"/>
        <end position="264"/>
    </location>
</feature>
<accession>A0A1B1YAP9</accession>
<protein>
    <submittedName>
        <fullName evidence="3">Xylose isomerase</fullName>
    </submittedName>
</protein>
<dbReference type="InterPro" id="IPR050417">
    <property type="entry name" value="Sugar_Epim/Isomerase"/>
</dbReference>
<proteinExistence type="predicted"/>
<gene>
    <name evidence="3" type="ORF">CSTERTH_01725</name>
</gene>